<evidence type="ECO:0000259" key="9">
    <source>
        <dbReference type="PROSITE" id="PS50222"/>
    </source>
</evidence>
<keyword evidence="8" id="KW-0472">Membrane</keyword>
<dbReference type="InterPro" id="IPR002048">
    <property type="entry name" value="EF_hand_dom"/>
</dbReference>
<dbReference type="GO" id="GO:0036444">
    <property type="term" value="P:calcium import into the mitochondrion"/>
    <property type="evidence" value="ECO:0007669"/>
    <property type="project" value="UniProtKB-ARBA"/>
</dbReference>
<dbReference type="GO" id="GO:0005509">
    <property type="term" value="F:calcium ion binding"/>
    <property type="evidence" value="ECO:0007669"/>
    <property type="project" value="InterPro"/>
</dbReference>
<feature type="domain" description="EF-hand" evidence="9">
    <location>
        <begin position="208"/>
        <end position="243"/>
    </location>
</feature>
<keyword evidence="6" id="KW-0809">Transit peptide</keyword>
<evidence type="ECO:0000313" key="12">
    <source>
        <dbReference type="WBParaSite" id="NBR_0000971001-mRNA-1"/>
    </source>
</evidence>
<evidence type="ECO:0000256" key="5">
    <source>
        <dbReference type="ARBA" id="ARBA00022837"/>
    </source>
</evidence>
<dbReference type="Proteomes" id="UP000271162">
    <property type="component" value="Unassembled WGS sequence"/>
</dbReference>
<reference evidence="12" key="1">
    <citation type="submission" date="2016-04" db="UniProtKB">
        <authorList>
            <consortium name="WormBaseParasite"/>
        </authorList>
    </citation>
    <scope>IDENTIFICATION</scope>
</reference>
<comment type="subcellular location">
    <subcellularLocation>
        <location evidence="1">Mitochondrion inner membrane</location>
    </subcellularLocation>
    <subcellularLocation>
        <location evidence="2">Mitochondrion intermembrane space</location>
    </subcellularLocation>
</comment>
<dbReference type="Gene3D" id="1.10.238.10">
    <property type="entry name" value="EF-hand"/>
    <property type="match status" value="2"/>
</dbReference>
<dbReference type="PANTHER" id="PTHR12294:SF13">
    <property type="entry name" value="MITOCHONDRIAL CALCIUM UPTAKE 3, ISOFORM D"/>
    <property type="match status" value="1"/>
</dbReference>
<reference evidence="10 11" key="2">
    <citation type="submission" date="2018-11" db="EMBL/GenBank/DDBJ databases">
        <authorList>
            <consortium name="Pathogen Informatics"/>
        </authorList>
    </citation>
    <scope>NUCLEOTIDE SEQUENCE [LARGE SCALE GENOMIC DNA]</scope>
</reference>
<dbReference type="PROSITE" id="PS50222">
    <property type="entry name" value="EF_HAND_2"/>
    <property type="match status" value="1"/>
</dbReference>
<dbReference type="GO" id="GO:0005758">
    <property type="term" value="C:mitochondrial intermembrane space"/>
    <property type="evidence" value="ECO:0007669"/>
    <property type="project" value="UniProtKB-SubCell"/>
</dbReference>
<evidence type="ECO:0000313" key="11">
    <source>
        <dbReference type="Proteomes" id="UP000271162"/>
    </source>
</evidence>
<dbReference type="EMBL" id="UYSL01020182">
    <property type="protein sequence ID" value="VDL73300.1"/>
    <property type="molecule type" value="Genomic_DNA"/>
</dbReference>
<evidence type="ECO:0000256" key="3">
    <source>
        <dbReference type="ARBA" id="ARBA00022737"/>
    </source>
</evidence>
<dbReference type="InterPro" id="IPR011992">
    <property type="entry name" value="EF-hand-dom_pair"/>
</dbReference>
<dbReference type="SUPFAM" id="SSF47473">
    <property type="entry name" value="EF-hand"/>
    <property type="match status" value="2"/>
</dbReference>
<dbReference type="PANTHER" id="PTHR12294">
    <property type="entry name" value="EF HAND DOMAIN FAMILY A1,A2-RELATED"/>
    <property type="match status" value="1"/>
</dbReference>
<dbReference type="CDD" id="cd15900">
    <property type="entry name" value="EFh_MICU"/>
    <property type="match status" value="1"/>
</dbReference>
<keyword evidence="5" id="KW-0106">Calcium</keyword>
<keyword evidence="11" id="KW-1185">Reference proteome</keyword>
<keyword evidence="4" id="KW-0999">Mitochondrion inner membrane</keyword>
<dbReference type="OMA" id="DEPAYPM"/>
<dbReference type="GO" id="GO:1990246">
    <property type="term" value="C:uniplex complex"/>
    <property type="evidence" value="ECO:0007669"/>
    <property type="project" value="TreeGrafter"/>
</dbReference>
<dbReference type="InterPro" id="IPR018247">
    <property type="entry name" value="EF_Hand_1_Ca_BS"/>
</dbReference>
<accession>A0A158QZ79</accession>
<evidence type="ECO:0000256" key="6">
    <source>
        <dbReference type="ARBA" id="ARBA00022946"/>
    </source>
</evidence>
<sequence length="492" mass="56740">MAVVVVEVGRGGEAARTTELFSVDSPIWPETTLANESMGCLSAIPPLQSRCCGPVLDALIQVLRSTSESKWKHWRYASVPVVGAGAFVVSHQGFSAPNFDLLRRDEAIQHQVQTDHKLTKRELRFLQFASIEYDDVIYMSPMDFIDSLTLDAPRERVYRRVLKEKELSNMLKNTPSFRYGNKELFRTLDQNGLISYSEYIFLLTLITKSKSAFKIAFLMFDNDDNEEIDKDEFLLIRNLMSSLRSTRGNQIRESSDSCELDLSDFHFSISRLTKGSDSYALFFNKSEEEVKKQDTTLLLHLFGVRGNGKLSFEQFRHFYQNLQEEIMEIEFHEFARGKSTISPMDFARLILRQVMYTIVHKDDYHKYINRVKDRTSPEDKGVTLCQWAGFSLFLNNLEEFSTAVRLYANADMPVSPPEFARAVETTTGHPLDPYVVSLIYRIFDANNDQTLSYPEFLAVMNDRLHRGLKGTLDKPWGWRPFKNCVVNELSRY</sequence>
<dbReference type="STRING" id="27835.A0A158QZ79"/>
<name>A0A158QZ79_NIPBR</name>
<dbReference type="InterPro" id="IPR039800">
    <property type="entry name" value="MICU1/2/3"/>
</dbReference>
<proteinExistence type="predicted"/>
<dbReference type="PROSITE" id="PS00018">
    <property type="entry name" value="EF_HAND_1"/>
    <property type="match status" value="1"/>
</dbReference>
<evidence type="ECO:0000256" key="2">
    <source>
        <dbReference type="ARBA" id="ARBA00004569"/>
    </source>
</evidence>
<keyword evidence="7" id="KW-0496">Mitochondrion</keyword>
<organism evidence="12">
    <name type="scientific">Nippostrongylus brasiliensis</name>
    <name type="common">Rat hookworm</name>
    <dbReference type="NCBI Taxonomy" id="27835"/>
    <lineage>
        <taxon>Eukaryota</taxon>
        <taxon>Metazoa</taxon>
        <taxon>Ecdysozoa</taxon>
        <taxon>Nematoda</taxon>
        <taxon>Chromadorea</taxon>
        <taxon>Rhabditida</taxon>
        <taxon>Rhabditina</taxon>
        <taxon>Rhabditomorpha</taxon>
        <taxon>Strongyloidea</taxon>
        <taxon>Heligmosomidae</taxon>
        <taxon>Nippostrongylus</taxon>
    </lineage>
</organism>
<dbReference type="AlphaFoldDB" id="A0A158QZ79"/>
<evidence type="ECO:0000256" key="7">
    <source>
        <dbReference type="ARBA" id="ARBA00023128"/>
    </source>
</evidence>
<evidence type="ECO:0000256" key="1">
    <source>
        <dbReference type="ARBA" id="ARBA00004273"/>
    </source>
</evidence>
<evidence type="ECO:0000256" key="4">
    <source>
        <dbReference type="ARBA" id="ARBA00022792"/>
    </source>
</evidence>
<gene>
    <name evidence="10" type="ORF">NBR_LOCUS9711</name>
</gene>
<evidence type="ECO:0000256" key="8">
    <source>
        <dbReference type="ARBA" id="ARBA00023136"/>
    </source>
</evidence>
<keyword evidence="3" id="KW-0677">Repeat</keyword>
<dbReference type="GO" id="GO:0051560">
    <property type="term" value="P:mitochondrial calcium ion homeostasis"/>
    <property type="evidence" value="ECO:0007669"/>
    <property type="project" value="TreeGrafter"/>
</dbReference>
<dbReference type="WBParaSite" id="NBR_0000971001-mRNA-1">
    <property type="protein sequence ID" value="NBR_0000971001-mRNA-1"/>
    <property type="gene ID" value="NBR_0000971001"/>
</dbReference>
<evidence type="ECO:0000313" key="10">
    <source>
        <dbReference type="EMBL" id="VDL73300.1"/>
    </source>
</evidence>
<protein>
    <submittedName>
        <fullName evidence="12">Putative ef hand domain family, member A2 (inferred by orthology to a S. mansoni protein)</fullName>
    </submittedName>
</protein>